<evidence type="ECO:0000313" key="10">
    <source>
        <dbReference type="RefSeq" id="XP_035697089.1"/>
    </source>
</evidence>
<dbReference type="Pfam" id="PF06984">
    <property type="entry name" value="MRP-L47"/>
    <property type="match status" value="1"/>
</dbReference>
<feature type="region of interest" description="Disordered" evidence="7">
    <location>
        <begin position="266"/>
        <end position="292"/>
    </location>
</feature>
<dbReference type="InParanoid" id="C3ZYY8"/>
<dbReference type="RefSeq" id="XP_035697089.1">
    <property type="nucleotide sequence ID" value="XM_035841196.1"/>
</dbReference>
<dbReference type="GO" id="GO:0032543">
    <property type="term" value="P:mitochondrial translation"/>
    <property type="evidence" value="ECO:0000318"/>
    <property type="project" value="GO_Central"/>
</dbReference>
<dbReference type="PANTHER" id="PTHR21183">
    <property type="entry name" value="RIBOSOMAL PROTEIN L47, MITOCHONDRIAL-RELATED"/>
    <property type="match status" value="1"/>
</dbReference>
<protein>
    <recommendedName>
        <fullName evidence="6">Large ribosomal subunit protein uL29m</fullName>
    </recommendedName>
</protein>
<gene>
    <name evidence="10" type="primary">LOC118430355</name>
    <name evidence="8" type="ORF">BRAFLDRAFT_288965</name>
</gene>
<dbReference type="GeneID" id="118430355"/>
<evidence type="ECO:0000256" key="3">
    <source>
        <dbReference type="ARBA" id="ARBA00022980"/>
    </source>
</evidence>
<reference evidence="9" key="2">
    <citation type="journal article" date="2020" name="Nat. Ecol. Evol.">
        <title>Deeply conserved synteny resolves early events in vertebrate evolution.</title>
        <authorList>
            <person name="Simakov O."/>
            <person name="Marletaz F."/>
            <person name="Yue J.X."/>
            <person name="O'Connell B."/>
            <person name="Jenkins J."/>
            <person name="Brandt A."/>
            <person name="Calef R."/>
            <person name="Tung C.H."/>
            <person name="Huang T.K."/>
            <person name="Schmutz J."/>
            <person name="Satoh N."/>
            <person name="Yu J.K."/>
            <person name="Putnam N.H."/>
            <person name="Green R.E."/>
            <person name="Rokhsar D.S."/>
        </authorList>
    </citation>
    <scope>NUCLEOTIDE SEQUENCE [LARGE SCALE GENOMIC DNA]</scope>
    <source>
        <strain evidence="9">S238N-H82</strain>
    </source>
</reference>
<evidence type="ECO:0000256" key="4">
    <source>
        <dbReference type="ARBA" id="ARBA00023128"/>
    </source>
</evidence>
<dbReference type="InterPro" id="IPR010729">
    <property type="entry name" value="Ribosomal_uL29_mit"/>
</dbReference>
<reference evidence="10" key="3">
    <citation type="submission" date="2025-04" db="UniProtKB">
        <authorList>
            <consortium name="RefSeq"/>
        </authorList>
    </citation>
    <scope>IDENTIFICATION</scope>
    <source>
        <strain evidence="10">S238N-H82</strain>
        <tissue evidence="10">Testes</tissue>
    </source>
</reference>
<dbReference type="GO" id="GO:0005762">
    <property type="term" value="C:mitochondrial large ribosomal subunit"/>
    <property type="evidence" value="ECO:0000318"/>
    <property type="project" value="GO_Central"/>
</dbReference>
<evidence type="ECO:0000256" key="2">
    <source>
        <dbReference type="ARBA" id="ARBA00009254"/>
    </source>
</evidence>
<comment type="subcellular location">
    <subcellularLocation>
        <location evidence="1">Mitochondrion</location>
    </subcellularLocation>
</comment>
<organism>
    <name type="scientific">Branchiostoma floridae</name>
    <name type="common">Florida lancelet</name>
    <name type="synonym">Amphioxus</name>
    <dbReference type="NCBI Taxonomy" id="7739"/>
    <lineage>
        <taxon>Eukaryota</taxon>
        <taxon>Metazoa</taxon>
        <taxon>Chordata</taxon>
        <taxon>Cephalochordata</taxon>
        <taxon>Leptocardii</taxon>
        <taxon>Amphioxiformes</taxon>
        <taxon>Branchiostomatidae</taxon>
        <taxon>Branchiostoma</taxon>
    </lineage>
</organism>
<evidence type="ECO:0000256" key="5">
    <source>
        <dbReference type="ARBA" id="ARBA00023274"/>
    </source>
</evidence>
<dbReference type="STRING" id="7739.C3ZYY8"/>
<keyword evidence="5" id="KW-0687">Ribonucleoprotein</keyword>
<keyword evidence="9" id="KW-1185">Reference proteome</keyword>
<dbReference type="OrthoDB" id="270763at2759"/>
<evidence type="ECO:0000313" key="9">
    <source>
        <dbReference type="Proteomes" id="UP000001554"/>
    </source>
</evidence>
<dbReference type="AlphaFoldDB" id="C3ZYY8"/>
<dbReference type="Proteomes" id="UP000001554">
    <property type="component" value="Chromosome 14"/>
</dbReference>
<reference evidence="8" key="1">
    <citation type="journal article" date="2008" name="Nature">
        <title>The amphioxus genome and the evolution of the chordate karyotype.</title>
        <authorList>
            <consortium name="US DOE Joint Genome Institute (JGI-PGF)"/>
            <person name="Putnam N.H."/>
            <person name="Butts T."/>
            <person name="Ferrier D.E.K."/>
            <person name="Furlong R.F."/>
            <person name="Hellsten U."/>
            <person name="Kawashima T."/>
            <person name="Robinson-Rechavi M."/>
            <person name="Shoguchi E."/>
            <person name="Terry A."/>
            <person name="Yu J.-K."/>
            <person name="Benito-Gutierrez E.L."/>
            <person name="Dubchak I."/>
            <person name="Garcia-Fernandez J."/>
            <person name="Gibson-Brown J.J."/>
            <person name="Grigoriev I.V."/>
            <person name="Horton A.C."/>
            <person name="de Jong P.J."/>
            <person name="Jurka J."/>
            <person name="Kapitonov V.V."/>
            <person name="Kohara Y."/>
            <person name="Kuroki Y."/>
            <person name="Lindquist E."/>
            <person name="Lucas S."/>
            <person name="Osoegawa K."/>
            <person name="Pennacchio L.A."/>
            <person name="Salamov A.A."/>
            <person name="Satou Y."/>
            <person name="Sauka-Spengler T."/>
            <person name="Schmutz J."/>
            <person name="Shin-I T."/>
            <person name="Toyoda A."/>
            <person name="Bronner-Fraser M."/>
            <person name="Fujiyama A."/>
            <person name="Holland L.Z."/>
            <person name="Holland P.W.H."/>
            <person name="Satoh N."/>
            <person name="Rokhsar D.S."/>
        </authorList>
    </citation>
    <scope>NUCLEOTIDE SEQUENCE [LARGE SCALE GENOMIC DNA]</scope>
    <source>
        <strain evidence="8">S238N-H82</strain>
        <tissue evidence="8">Testes</tissue>
    </source>
</reference>
<accession>C3ZYY8</accession>
<dbReference type="Gene3D" id="6.10.330.20">
    <property type="match status" value="1"/>
</dbReference>
<dbReference type="eggNOG" id="KOG3331">
    <property type="taxonomic scope" value="Eukaryota"/>
</dbReference>
<dbReference type="OMA" id="TGQETEW"/>
<keyword evidence="4" id="KW-0496">Mitochondrion</keyword>
<evidence type="ECO:0000256" key="1">
    <source>
        <dbReference type="ARBA" id="ARBA00004173"/>
    </source>
</evidence>
<dbReference type="EMBL" id="GG666738">
    <property type="protein sequence ID" value="EEN42259.1"/>
    <property type="molecule type" value="Genomic_DNA"/>
</dbReference>
<dbReference type="GO" id="GO:0003735">
    <property type="term" value="F:structural constituent of ribosome"/>
    <property type="evidence" value="ECO:0000318"/>
    <property type="project" value="GO_Central"/>
</dbReference>
<comment type="similarity">
    <text evidence="2">Belongs to the universal ribosomal protein uL29 family.</text>
</comment>
<name>C3ZYY8_BRAFL</name>
<keyword evidence="3" id="KW-0689">Ribosomal protein</keyword>
<proteinExistence type="inferred from homology"/>
<dbReference type="InterPro" id="IPR038340">
    <property type="entry name" value="MRP-L47_sf"/>
</dbReference>
<dbReference type="KEGG" id="bfo:118430355"/>
<sequence>MAACMCRNGLSNSKGIFDRGKHCLGSKLLLRSLTVTSSPQKVFHRLTFQQQQPVTSAAVSGSTSLQALTRVHTKTLHTSSTYHGIEEFFDDPKNWGEKNVKHGDAWTLDQLRQKSNVDLWKLWYVLLKERNMLLTLEQEAIRQVERMPSEERLEKVTESMDNLIEVLLEREKALRLLKTGREEEVPGKFLFNVFGQKYYRRFKPYPMPVMMNTSFNKKYWTFPTFVEYYIRLREEKYEKRKFAQAHVERRWWAKMVEKFPNLKDQKTPWEEREEKKQRDKEQRLREIKERDY</sequence>
<evidence type="ECO:0000256" key="6">
    <source>
        <dbReference type="ARBA" id="ARBA00035289"/>
    </source>
</evidence>
<evidence type="ECO:0000256" key="7">
    <source>
        <dbReference type="SAM" id="MobiDB-lite"/>
    </source>
</evidence>
<evidence type="ECO:0000313" key="8">
    <source>
        <dbReference type="EMBL" id="EEN42259.1"/>
    </source>
</evidence>
<dbReference type="PANTHER" id="PTHR21183:SF18">
    <property type="entry name" value="LARGE RIBOSOMAL SUBUNIT PROTEIN UL29M"/>
    <property type="match status" value="1"/>
</dbReference>